<proteinExistence type="predicted"/>
<dbReference type="OrthoDB" id="6079484at2759"/>
<feature type="compositionally biased region" description="Polar residues" evidence="1">
    <location>
        <begin position="37"/>
        <end position="47"/>
    </location>
</feature>
<dbReference type="Proteomes" id="UP000184330">
    <property type="component" value="Unassembled WGS sequence"/>
</dbReference>
<evidence type="ECO:0000313" key="2">
    <source>
        <dbReference type="EMBL" id="CZR56416.1"/>
    </source>
</evidence>
<dbReference type="EMBL" id="FJOG01000008">
    <property type="protein sequence ID" value="CZR56416.1"/>
    <property type="molecule type" value="Genomic_DNA"/>
</dbReference>
<dbReference type="AlphaFoldDB" id="A0A1L7WUG4"/>
<organism evidence="2 3">
    <name type="scientific">Phialocephala subalpina</name>
    <dbReference type="NCBI Taxonomy" id="576137"/>
    <lineage>
        <taxon>Eukaryota</taxon>
        <taxon>Fungi</taxon>
        <taxon>Dikarya</taxon>
        <taxon>Ascomycota</taxon>
        <taxon>Pezizomycotina</taxon>
        <taxon>Leotiomycetes</taxon>
        <taxon>Helotiales</taxon>
        <taxon>Mollisiaceae</taxon>
        <taxon>Phialocephala</taxon>
        <taxon>Phialocephala fortinii species complex</taxon>
    </lineage>
</organism>
<name>A0A1L7WUG4_9HELO</name>
<feature type="region of interest" description="Disordered" evidence="1">
    <location>
        <begin position="30"/>
        <end position="55"/>
    </location>
</feature>
<evidence type="ECO:0000256" key="1">
    <source>
        <dbReference type="SAM" id="MobiDB-lite"/>
    </source>
</evidence>
<dbReference type="CDD" id="cd00303">
    <property type="entry name" value="retropepsin_like"/>
    <property type="match status" value="2"/>
</dbReference>
<dbReference type="STRING" id="576137.A0A1L7WUG4"/>
<feature type="region of interest" description="Disordered" evidence="1">
    <location>
        <begin position="144"/>
        <end position="179"/>
    </location>
</feature>
<evidence type="ECO:0000313" key="3">
    <source>
        <dbReference type="Proteomes" id="UP000184330"/>
    </source>
</evidence>
<protein>
    <submittedName>
        <fullName evidence="2">Uncharacterized protein</fullName>
    </submittedName>
</protein>
<gene>
    <name evidence="2" type="ORF">PAC_06304</name>
</gene>
<sequence length="832" mass="93164">MASPVYTQLNLTDDEIALIRHHHQKVAANAAALSSSYNGPSPTPVNSSDREQGRAWQIDSDSMHEQLSEDLGRYAQSHPHWFPSGPSVIGSLAFDPELEKLMVLDDMMRIQKLEAEWVRLDLQGKEARARRGLAERAERTQKMLAEREAEEAAAKAQADAADKGAATNTAEDDQNYHGVHSSSQAFDYSANSRPLTPSPPGFAVASATAREPKGTYPSFGEASGGEMSYSGKMLTPPATISPTKFRASSPAPGRSDRETQHVANVSSVNTIQPTYGSWQNPLQPSAWRESTRSNYAHAEITMPPGFLAFNARMPEPLDTIPTCSCGDTCQCIGCPVHLFNDATQDYVRSAYASMSIERPSNEIYSNNSQDIGLDINPDIFDEKWMPFGPSDAEPFFDMNNFNVNEEDLLMFNNDQTTAKYGSRDDMLNPSALDKPFSFDSNFFSMNVNKDLTNTQPCRNWRSTIPTPENTRKILRVFIRNKEHIACPDSGSEQNIMSEVFAKENGLEITRNPLDIKPFELGSGRKVWSVGRVKTTVELIGKSIRRRLRFFYVFPTCPVPLILGMALLAEAEILTKNRHMLEPCPAEFFNISSFLWIGSPRKRRKSPCNRMKCTLDGRQLMATADTGSDHNFMCPKCAEREGFYVDTREARMSVQVGDGTFAETIGQVYIHDFSLDWRKPVTELPASLPTALPESSPAKNEQPVPFGTIFHVLPGLPCDVILGRDLLEETDAFNRSSDLSCARTASRKRPFELNIIISRWKKKRKVVDTTPNPKEVHDDERHAEILRRSRRDDEISLLIGDERDRAQAGERALCREWDARHAACRYCHPPNPI</sequence>
<feature type="region of interest" description="Disordered" evidence="1">
    <location>
        <begin position="212"/>
        <end position="261"/>
    </location>
</feature>
<feature type="compositionally biased region" description="Basic and acidic residues" evidence="1">
    <location>
        <begin position="144"/>
        <end position="153"/>
    </location>
</feature>
<dbReference type="InterPro" id="IPR021109">
    <property type="entry name" value="Peptidase_aspartic_dom_sf"/>
</dbReference>
<dbReference type="Gene3D" id="2.40.70.10">
    <property type="entry name" value="Acid Proteases"/>
    <property type="match status" value="2"/>
</dbReference>
<feature type="compositionally biased region" description="Low complexity" evidence="1">
    <location>
        <begin position="154"/>
        <end position="169"/>
    </location>
</feature>
<reference evidence="2 3" key="1">
    <citation type="submission" date="2016-03" db="EMBL/GenBank/DDBJ databases">
        <authorList>
            <person name="Ploux O."/>
        </authorList>
    </citation>
    <scope>NUCLEOTIDE SEQUENCE [LARGE SCALE GENOMIC DNA]</scope>
    <source>
        <strain evidence="2 3">UAMH 11012</strain>
    </source>
</reference>
<keyword evidence="3" id="KW-1185">Reference proteome</keyword>
<accession>A0A1L7WUG4</accession>